<evidence type="ECO:0000313" key="2">
    <source>
        <dbReference type="EMBL" id="KAK5622798.1"/>
    </source>
</evidence>
<dbReference type="EMBL" id="JAHHUM010000077">
    <property type="protein sequence ID" value="KAK5622798.1"/>
    <property type="molecule type" value="Genomic_DNA"/>
</dbReference>
<organism evidence="2 3">
    <name type="scientific">Crenichthys baileyi</name>
    <name type="common">White River springfish</name>
    <dbReference type="NCBI Taxonomy" id="28760"/>
    <lineage>
        <taxon>Eukaryota</taxon>
        <taxon>Metazoa</taxon>
        <taxon>Chordata</taxon>
        <taxon>Craniata</taxon>
        <taxon>Vertebrata</taxon>
        <taxon>Euteleostomi</taxon>
        <taxon>Actinopterygii</taxon>
        <taxon>Neopterygii</taxon>
        <taxon>Teleostei</taxon>
        <taxon>Neoteleostei</taxon>
        <taxon>Acanthomorphata</taxon>
        <taxon>Ovalentaria</taxon>
        <taxon>Atherinomorphae</taxon>
        <taxon>Cyprinodontiformes</taxon>
        <taxon>Goodeidae</taxon>
        <taxon>Crenichthys</taxon>
    </lineage>
</organism>
<evidence type="ECO:0000256" key="1">
    <source>
        <dbReference type="SAM" id="SignalP"/>
    </source>
</evidence>
<reference evidence="2 3" key="1">
    <citation type="submission" date="2021-06" db="EMBL/GenBank/DDBJ databases">
        <authorList>
            <person name="Palmer J.M."/>
        </authorList>
    </citation>
    <scope>NUCLEOTIDE SEQUENCE [LARGE SCALE GENOMIC DNA]</scope>
    <source>
        <strain evidence="2 3">MEX-2019</strain>
        <tissue evidence="2">Muscle</tissue>
    </source>
</reference>
<protein>
    <submittedName>
        <fullName evidence="2">Uncharacterized protein</fullName>
    </submittedName>
</protein>
<accession>A0AAV9SNZ9</accession>
<name>A0AAV9SNZ9_9TELE</name>
<feature type="signal peptide" evidence="1">
    <location>
        <begin position="1"/>
        <end position="18"/>
    </location>
</feature>
<proteinExistence type="predicted"/>
<keyword evidence="1" id="KW-0732">Signal</keyword>
<keyword evidence="3" id="KW-1185">Reference proteome</keyword>
<gene>
    <name evidence="2" type="ORF">CRENBAI_024594</name>
</gene>
<feature type="chain" id="PRO_5043395859" evidence="1">
    <location>
        <begin position="19"/>
        <end position="124"/>
    </location>
</feature>
<evidence type="ECO:0000313" key="3">
    <source>
        <dbReference type="Proteomes" id="UP001311232"/>
    </source>
</evidence>
<sequence length="124" mass="13896">MFGLVLHILIHYRHLGLWGGGDPAVTKQWGLTHPSHNPNFNALLTYTSAFIETFHITIDTRVNTIGWRGGVWAAQCCPLLLLPQCPCWLDGDWWYGDSLGVFGGIMGDRARECPPWWGVVCLGF</sequence>
<comment type="caution">
    <text evidence="2">The sequence shown here is derived from an EMBL/GenBank/DDBJ whole genome shotgun (WGS) entry which is preliminary data.</text>
</comment>
<dbReference type="Proteomes" id="UP001311232">
    <property type="component" value="Unassembled WGS sequence"/>
</dbReference>
<dbReference type="AlphaFoldDB" id="A0AAV9SNZ9"/>